<dbReference type="Gene3D" id="2.30.42.10">
    <property type="match status" value="1"/>
</dbReference>
<proteinExistence type="predicted"/>
<dbReference type="Pfam" id="PF03572">
    <property type="entry name" value="Peptidase_S41"/>
    <property type="match status" value="1"/>
</dbReference>
<evidence type="ECO:0000259" key="2">
    <source>
        <dbReference type="SMART" id="SM00228"/>
    </source>
</evidence>
<dbReference type="GO" id="GO:0008236">
    <property type="term" value="F:serine-type peptidase activity"/>
    <property type="evidence" value="ECO:0007669"/>
    <property type="project" value="InterPro"/>
</dbReference>
<keyword evidence="5" id="KW-1185">Reference proteome</keyword>
<dbReference type="SUPFAM" id="SSF52096">
    <property type="entry name" value="ClpP/crotonase"/>
    <property type="match status" value="1"/>
</dbReference>
<dbReference type="PANTHER" id="PTHR32060:SF30">
    <property type="entry name" value="CARBOXY-TERMINAL PROCESSING PROTEASE CTPA"/>
    <property type="match status" value="1"/>
</dbReference>
<protein>
    <submittedName>
        <fullName evidence="4">Putative C-terminal processing peptidase</fullName>
    </submittedName>
</protein>
<dbReference type="Proteomes" id="UP000001847">
    <property type="component" value="Chromosome II"/>
</dbReference>
<dbReference type="InterPro" id="IPR041489">
    <property type="entry name" value="PDZ_6"/>
</dbReference>
<dbReference type="STRING" id="456481.LEPBI_II0268"/>
<dbReference type="PANTHER" id="PTHR32060">
    <property type="entry name" value="TAIL-SPECIFIC PROTEASE"/>
    <property type="match status" value="1"/>
</dbReference>
<feature type="domain" description="Tail specific protease" evidence="3">
    <location>
        <begin position="273"/>
        <end position="489"/>
    </location>
</feature>
<dbReference type="InterPro" id="IPR029045">
    <property type="entry name" value="ClpP/crotonase-like_dom_sf"/>
</dbReference>
<reference evidence="4 5" key="1">
    <citation type="journal article" date="2008" name="PLoS ONE">
        <title>Genome sequence of the saprophyte Leptospira biflexa provides insights into the evolution of Leptospira and the pathogenesis of leptospirosis.</title>
        <authorList>
            <person name="Picardeau M."/>
            <person name="Bulach D.M."/>
            <person name="Bouchier C."/>
            <person name="Zuerner R.L."/>
            <person name="Zidane N."/>
            <person name="Wilson P.J."/>
            <person name="Creno S."/>
            <person name="Kuczek E.S."/>
            <person name="Bommezzadri S."/>
            <person name="Davis J.C."/>
            <person name="McGrath A."/>
            <person name="Johnson M.J."/>
            <person name="Boursaux-Eude C."/>
            <person name="Seemann T."/>
            <person name="Rouy Z."/>
            <person name="Coppel R.L."/>
            <person name="Rood J.I."/>
            <person name="Lajus A."/>
            <person name="Davies J.K."/>
            <person name="Medigue C."/>
            <person name="Adler B."/>
        </authorList>
    </citation>
    <scope>NUCLEOTIDE SEQUENCE [LARGE SCALE GENOMIC DNA]</scope>
    <source>
        <strain evidence="5">Patoc 1 / ATCC 23582 / Paris</strain>
    </source>
</reference>
<sequence>MKQISFHSPLTLIASFSFLLFLLYCQLPKQKQETLTSWPGVGKTYHYSKQITEIKNLLRRNYIFPKDLNLPSAHLTAAITATERWGNHIVLPKSFYHKYKSAINGNVIQDGKLAQLVMIQTPDLDNQTINNDEVILELEEEFAKLSFDQDQLEEVMAVLYKQIKTPSSDIVSKQEWEKIEIGALEGYVSKLFESTIIQQETWEDSFKPQTSISISIPIKESKTKRKIITKLKKTSFLNKIGLQTDDEILSINGNSVRFISIPTIEQMLKGKVGESIKITILRNKNQIHHYEIPLKTNGTSITNENKSIEAKIQTGKYNFIHMKVLGFVKGIDFDSIKLIKENYTSLMEEAKSKKITIHGFLLDLRDNSGGYLDLVTECMRLFVTKGLLYTTRAPNNEYYATNSVLIELPLIVLINEDTGSGSELIAGVVRYHNRGAIFGTKSFGHGLVHTLRSVPGSATLLIKYPTSFLYLPNGEKFHNIGISPDLWISEEANESPRYSKPISKLNENGEGTNNGNLPNSKLDLQKIGQWVEKNGSAKQIIQTELQKGQTPDYQLLHSLDAFAGILATQN</sequence>
<feature type="domain" description="PDZ" evidence="2">
    <location>
        <begin position="212"/>
        <end position="284"/>
    </location>
</feature>
<dbReference type="InterPro" id="IPR036034">
    <property type="entry name" value="PDZ_sf"/>
</dbReference>
<dbReference type="OrthoDB" id="8401966at2"/>
<evidence type="ECO:0000313" key="5">
    <source>
        <dbReference type="Proteomes" id="UP000001847"/>
    </source>
</evidence>
<evidence type="ECO:0000256" key="1">
    <source>
        <dbReference type="SAM" id="MobiDB-lite"/>
    </source>
</evidence>
<dbReference type="AlphaFoldDB" id="B0SUB7"/>
<dbReference type="Pfam" id="PF17820">
    <property type="entry name" value="PDZ_6"/>
    <property type="match status" value="1"/>
</dbReference>
<evidence type="ECO:0000259" key="3">
    <source>
        <dbReference type="SMART" id="SM00245"/>
    </source>
</evidence>
<dbReference type="GO" id="GO:0006508">
    <property type="term" value="P:proteolysis"/>
    <property type="evidence" value="ECO:0007669"/>
    <property type="project" value="InterPro"/>
</dbReference>
<dbReference type="GO" id="GO:0030288">
    <property type="term" value="C:outer membrane-bounded periplasmic space"/>
    <property type="evidence" value="ECO:0007669"/>
    <property type="project" value="TreeGrafter"/>
</dbReference>
<dbReference type="HOGENOM" id="CLU_017295_1_2_12"/>
<accession>B0SUB7</accession>
<dbReference type="Gene3D" id="3.90.226.10">
    <property type="entry name" value="2-enoyl-CoA Hydratase, Chain A, domain 1"/>
    <property type="match status" value="1"/>
</dbReference>
<feature type="region of interest" description="Disordered" evidence="1">
    <location>
        <begin position="498"/>
        <end position="519"/>
    </location>
</feature>
<dbReference type="SMART" id="SM00228">
    <property type="entry name" value="PDZ"/>
    <property type="match status" value="1"/>
</dbReference>
<dbReference type="EMBL" id="CP000787">
    <property type="protein sequence ID" value="ABZ99801.1"/>
    <property type="molecule type" value="Genomic_DNA"/>
</dbReference>
<dbReference type="RefSeq" id="WP_012476738.1">
    <property type="nucleotide sequence ID" value="NC_010843.1"/>
</dbReference>
<dbReference type="BioCyc" id="LBIF456481:LEPBI_RS18365-MONOMER"/>
<dbReference type="InterPro" id="IPR001478">
    <property type="entry name" value="PDZ"/>
</dbReference>
<feature type="compositionally biased region" description="Low complexity" evidence="1">
    <location>
        <begin position="506"/>
        <end position="516"/>
    </location>
</feature>
<gene>
    <name evidence="4" type="ordered locus">LEPBI_II0268</name>
</gene>
<dbReference type="SUPFAM" id="SSF50156">
    <property type="entry name" value="PDZ domain-like"/>
    <property type="match status" value="1"/>
</dbReference>
<organism evidence="4 5">
    <name type="scientific">Leptospira biflexa serovar Patoc (strain Patoc 1 / ATCC 23582 / Paris)</name>
    <dbReference type="NCBI Taxonomy" id="456481"/>
    <lineage>
        <taxon>Bacteria</taxon>
        <taxon>Pseudomonadati</taxon>
        <taxon>Spirochaetota</taxon>
        <taxon>Spirochaetia</taxon>
        <taxon>Leptospirales</taxon>
        <taxon>Leptospiraceae</taxon>
        <taxon>Leptospira</taxon>
    </lineage>
</organism>
<dbReference type="GO" id="GO:0007165">
    <property type="term" value="P:signal transduction"/>
    <property type="evidence" value="ECO:0007669"/>
    <property type="project" value="TreeGrafter"/>
</dbReference>
<dbReference type="GO" id="GO:0004175">
    <property type="term" value="F:endopeptidase activity"/>
    <property type="evidence" value="ECO:0007669"/>
    <property type="project" value="TreeGrafter"/>
</dbReference>
<evidence type="ECO:0000313" key="4">
    <source>
        <dbReference type="EMBL" id="ABZ99801.1"/>
    </source>
</evidence>
<dbReference type="SMART" id="SM00245">
    <property type="entry name" value="TSPc"/>
    <property type="match status" value="1"/>
</dbReference>
<dbReference type="KEGG" id="lbi:LEPBI_II0268"/>
<dbReference type="InterPro" id="IPR005151">
    <property type="entry name" value="Tail-specific_protease"/>
</dbReference>
<name>B0SUB7_LEPBP</name>